<proteinExistence type="predicted"/>
<sequence length="67" mass="7402">MTFSDRVLRPVHIVGARIAGQLRQQRGELPDQPFRGPVMADVDGEVQHAGRDILITVVARRGKRASV</sequence>
<protein>
    <submittedName>
        <fullName evidence="1">Uncharacterized protein</fullName>
    </submittedName>
</protein>
<dbReference type="AlphaFoldDB" id="A0A916LFK0"/>
<evidence type="ECO:0000313" key="2">
    <source>
        <dbReference type="Proteomes" id="UP000039021"/>
    </source>
</evidence>
<name>A0A916LFK0_MYCTX</name>
<dbReference type="EMBL" id="CSBK01002792">
    <property type="protein sequence ID" value="CPA23678.1"/>
    <property type="molecule type" value="Genomic_DNA"/>
</dbReference>
<organism evidence="1 2">
    <name type="scientific">Mycobacterium tuberculosis</name>
    <dbReference type="NCBI Taxonomy" id="1773"/>
    <lineage>
        <taxon>Bacteria</taxon>
        <taxon>Bacillati</taxon>
        <taxon>Actinomycetota</taxon>
        <taxon>Actinomycetes</taxon>
        <taxon>Mycobacteriales</taxon>
        <taxon>Mycobacteriaceae</taxon>
        <taxon>Mycobacterium</taxon>
        <taxon>Mycobacterium tuberculosis complex</taxon>
    </lineage>
</organism>
<comment type="caution">
    <text evidence="1">The sequence shown here is derived from an EMBL/GenBank/DDBJ whole genome shotgun (WGS) entry which is preliminary data.</text>
</comment>
<reference evidence="2" key="1">
    <citation type="submission" date="2015-03" db="EMBL/GenBank/DDBJ databases">
        <authorList>
            <consortium name="Pathogen Informatics"/>
        </authorList>
    </citation>
    <scope>NUCLEOTIDE SEQUENCE [LARGE SCALE GENOMIC DNA]</scope>
    <source>
        <strain evidence="2">N09902308</strain>
    </source>
</reference>
<dbReference type="Proteomes" id="UP000039021">
    <property type="component" value="Unassembled WGS sequence"/>
</dbReference>
<accession>A0A916LFK0</accession>
<evidence type="ECO:0000313" key="1">
    <source>
        <dbReference type="EMBL" id="CPA23678.1"/>
    </source>
</evidence>
<gene>
    <name evidence="1" type="ORF">ERS007739_04457</name>
</gene>